<name>A0A9D9N5D3_9BACT</name>
<dbReference type="NCBIfam" id="TIGR02349">
    <property type="entry name" value="DnaJ_bact"/>
    <property type="match status" value="1"/>
</dbReference>
<feature type="binding site" evidence="12">
    <location>
        <position position="197"/>
    </location>
    <ligand>
        <name>Zn(2+)</name>
        <dbReference type="ChEBI" id="CHEBI:29105"/>
        <label>2</label>
    </ligand>
</feature>
<dbReference type="FunFam" id="2.60.260.20:FF:000005">
    <property type="entry name" value="Chaperone protein dnaJ 1, mitochondrial"/>
    <property type="match status" value="1"/>
</dbReference>
<dbReference type="GO" id="GO:0009408">
    <property type="term" value="P:response to heat"/>
    <property type="evidence" value="ECO:0007669"/>
    <property type="project" value="InterPro"/>
</dbReference>
<evidence type="ECO:0000256" key="3">
    <source>
        <dbReference type="ARBA" id="ARBA00022723"/>
    </source>
</evidence>
<comment type="domain">
    <text evidence="12">The J domain is necessary and sufficient to stimulate DnaK ATPase activity. Zinc center 1 plays an important role in the autonomous, DnaK-independent chaperone activity of DnaJ. Zinc center 2 is essential for interaction with DnaK and for DnaJ activity.</text>
</comment>
<dbReference type="Gene3D" id="1.10.287.110">
    <property type="entry name" value="DnaJ domain"/>
    <property type="match status" value="1"/>
</dbReference>
<evidence type="ECO:0000256" key="7">
    <source>
        <dbReference type="ARBA" id="ARBA00023016"/>
    </source>
</evidence>
<keyword evidence="3 12" id="KW-0479">Metal-binding</keyword>
<keyword evidence="5 12" id="KW-0863">Zinc-finger</keyword>
<dbReference type="InterPro" id="IPR018253">
    <property type="entry name" value="DnaJ_domain_CS"/>
</dbReference>
<dbReference type="CDD" id="cd10719">
    <property type="entry name" value="DnaJ_zf"/>
    <property type="match status" value="1"/>
</dbReference>
<reference evidence="16" key="2">
    <citation type="journal article" date="2021" name="PeerJ">
        <title>Extensive microbial diversity within the chicken gut microbiome revealed by metagenomics and culture.</title>
        <authorList>
            <person name="Gilroy R."/>
            <person name="Ravi A."/>
            <person name="Getino M."/>
            <person name="Pursley I."/>
            <person name="Horton D.L."/>
            <person name="Alikhan N.F."/>
            <person name="Baker D."/>
            <person name="Gharbi K."/>
            <person name="Hall N."/>
            <person name="Watson M."/>
            <person name="Adriaenssens E.M."/>
            <person name="Foster-Nyarko E."/>
            <person name="Jarju S."/>
            <person name="Secka A."/>
            <person name="Antonio M."/>
            <person name="Oren A."/>
            <person name="Chaudhuri R.R."/>
            <person name="La Ragione R."/>
            <person name="Hildebrand F."/>
            <person name="Pallen M.J."/>
        </authorList>
    </citation>
    <scope>NUCLEOTIDE SEQUENCE</scope>
    <source>
        <strain evidence="16">G3-3990</strain>
    </source>
</reference>
<dbReference type="NCBIfam" id="NF010882">
    <property type="entry name" value="PRK14289.1"/>
    <property type="match status" value="1"/>
</dbReference>
<feature type="zinc finger region" description="CR-type" evidence="13">
    <location>
        <begin position="141"/>
        <end position="223"/>
    </location>
</feature>
<feature type="repeat" description="CXXCXGXG motif" evidence="12">
    <location>
        <begin position="211"/>
        <end position="218"/>
    </location>
</feature>
<feature type="binding site" evidence="12">
    <location>
        <position position="157"/>
    </location>
    <ligand>
        <name>Zn(2+)</name>
        <dbReference type="ChEBI" id="CHEBI:29105"/>
        <label>1</label>
    </ligand>
</feature>
<proteinExistence type="inferred from homology"/>
<dbReference type="GO" id="GO:0005737">
    <property type="term" value="C:cytoplasm"/>
    <property type="evidence" value="ECO:0007669"/>
    <property type="project" value="UniProtKB-SubCell"/>
</dbReference>
<comment type="cofactor">
    <cofactor evidence="12">
        <name>Zn(2+)</name>
        <dbReference type="ChEBI" id="CHEBI:29105"/>
    </cofactor>
    <text evidence="12">Binds 2 Zn(2+) ions per monomer.</text>
</comment>
<dbReference type="GO" id="GO:0008270">
    <property type="term" value="F:zinc ion binding"/>
    <property type="evidence" value="ECO:0007669"/>
    <property type="project" value="UniProtKB-UniRule"/>
</dbReference>
<evidence type="ECO:0000313" key="16">
    <source>
        <dbReference type="EMBL" id="MBO8460790.1"/>
    </source>
</evidence>
<dbReference type="AlphaFoldDB" id="A0A9D9N5D3"/>
<feature type="binding site" evidence="12">
    <location>
        <position position="200"/>
    </location>
    <ligand>
        <name>Zn(2+)</name>
        <dbReference type="ChEBI" id="CHEBI:29105"/>
        <label>2</label>
    </ligand>
</feature>
<evidence type="ECO:0000256" key="10">
    <source>
        <dbReference type="ARBA" id="ARBA00061004"/>
    </source>
</evidence>
<dbReference type="PANTHER" id="PTHR43096">
    <property type="entry name" value="DNAJ HOMOLOG 1, MITOCHONDRIAL-RELATED"/>
    <property type="match status" value="1"/>
</dbReference>
<comment type="subcellular location">
    <subcellularLocation>
        <location evidence="12">Cytoplasm</location>
    </subcellularLocation>
</comment>
<evidence type="ECO:0000256" key="1">
    <source>
        <dbReference type="ARBA" id="ARBA00022490"/>
    </source>
</evidence>
<dbReference type="InterPro" id="IPR001305">
    <property type="entry name" value="HSP_DnaJ_Cys-rich_dom"/>
</dbReference>
<dbReference type="PROSITE" id="PS00636">
    <property type="entry name" value="DNAJ_1"/>
    <property type="match status" value="1"/>
</dbReference>
<comment type="similarity">
    <text evidence="10 12">Belongs to the DnaJ family.</text>
</comment>
<protein>
    <recommendedName>
        <fullName evidence="11 12">Chaperone protein DnaJ</fullName>
    </recommendedName>
</protein>
<dbReference type="InterPro" id="IPR001623">
    <property type="entry name" value="DnaJ_domain"/>
</dbReference>
<evidence type="ECO:0000313" key="17">
    <source>
        <dbReference type="Proteomes" id="UP000823641"/>
    </source>
</evidence>
<evidence type="ECO:0000256" key="2">
    <source>
        <dbReference type="ARBA" id="ARBA00022705"/>
    </source>
</evidence>
<keyword evidence="6 12" id="KW-0862">Zinc</keyword>
<dbReference type="GO" id="GO:0031072">
    <property type="term" value="F:heat shock protein binding"/>
    <property type="evidence" value="ECO:0007669"/>
    <property type="project" value="InterPro"/>
</dbReference>
<dbReference type="GO" id="GO:0051082">
    <property type="term" value="F:unfolded protein binding"/>
    <property type="evidence" value="ECO:0007669"/>
    <property type="project" value="UniProtKB-UniRule"/>
</dbReference>
<dbReference type="GO" id="GO:0042026">
    <property type="term" value="P:protein refolding"/>
    <property type="evidence" value="ECO:0007669"/>
    <property type="project" value="TreeGrafter"/>
</dbReference>
<dbReference type="InterPro" id="IPR036869">
    <property type="entry name" value="J_dom_sf"/>
</dbReference>
<evidence type="ECO:0000256" key="5">
    <source>
        <dbReference type="ARBA" id="ARBA00022771"/>
    </source>
</evidence>
<comment type="subunit">
    <text evidence="12">Homodimer.</text>
</comment>
<feature type="binding site" evidence="12">
    <location>
        <position position="211"/>
    </location>
    <ligand>
        <name>Zn(2+)</name>
        <dbReference type="ChEBI" id="CHEBI:29105"/>
        <label>1</label>
    </ligand>
</feature>
<dbReference type="SUPFAM" id="SSF57938">
    <property type="entry name" value="DnaJ/Hsp40 cysteine-rich domain"/>
    <property type="match status" value="1"/>
</dbReference>
<dbReference type="FunFam" id="2.10.230.10:FF:000002">
    <property type="entry name" value="Molecular chaperone DnaJ"/>
    <property type="match status" value="1"/>
</dbReference>
<dbReference type="CDD" id="cd06257">
    <property type="entry name" value="DnaJ"/>
    <property type="match status" value="1"/>
</dbReference>
<evidence type="ECO:0000256" key="12">
    <source>
        <dbReference type="HAMAP-Rule" id="MF_01152"/>
    </source>
</evidence>
<dbReference type="Gene3D" id="6.20.20.10">
    <property type="match status" value="2"/>
</dbReference>
<sequence>MEKRDYYEVLGVDKNASADEIKKAYRKKAIQYHPDKNPGDKAAEEKFKEAAEAYEVLSDPQKRQRYDQFGHAGMSDAGGFSSGGMNMEDIFSHFGDIFGGHFSGFGGFSGFSGSSSRSQHVRKGSDLRVKVKLTLEEIANGVEKKIKVKKIVACPDCQGTGAAHNSGTETCSNCHGTGRVTRIQRTILGDMQTQSECPVCGGDGKIIKDKCPHCNGEGVIRGEEVISIKIPAGVMEGMQLQMSGKGNAARRGGINGDLLILIEEEPHAELIRDENNVIYNLLLSVPTATLGGQVEVPTINGKAKVTIAPGTQPGKILRLRGKGLPSVNGYGTGDQLINIGVYIPEKLNKEEKKLMEELSNSPNVAPSTSNKSNFFSRMKNMF</sequence>
<evidence type="ECO:0000256" key="11">
    <source>
        <dbReference type="ARBA" id="ARBA00067609"/>
    </source>
</evidence>
<feature type="binding site" evidence="12">
    <location>
        <position position="171"/>
    </location>
    <ligand>
        <name>Zn(2+)</name>
        <dbReference type="ChEBI" id="CHEBI:29105"/>
        <label>2</label>
    </ligand>
</feature>
<dbReference type="Pfam" id="PF00226">
    <property type="entry name" value="DnaJ"/>
    <property type="match status" value="1"/>
</dbReference>
<dbReference type="PRINTS" id="PR00625">
    <property type="entry name" value="JDOMAIN"/>
</dbReference>
<evidence type="ECO:0000256" key="9">
    <source>
        <dbReference type="ARBA" id="ARBA00053423"/>
    </source>
</evidence>
<evidence type="ECO:0000256" key="6">
    <source>
        <dbReference type="ARBA" id="ARBA00022833"/>
    </source>
</evidence>
<dbReference type="InterPro" id="IPR002939">
    <property type="entry name" value="DnaJ_C"/>
</dbReference>
<keyword evidence="2 12" id="KW-0235">DNA replication</keyword>
<reference evidence="16" key="1">
    <citation type="submission" date="2020-10" db="EMBL/GenBank/DDBJ databases">
        <authorList>
            <person name="Gilroy R."/>
        </authorList>
    </citation>
    <scope>NUCLEOTIDE SEQUENCE</scope>
    <source>
        <strain evidence="16">G3-3990</strain>
    </source>
</reference>
<feature type="repeat" description="CXXCXGXG motif" evidence="12">
    <location>
        <begin position="154"/>
        <end position="161"/>
    </location>
</feature>
<keyword evidence="1 12" id="KW-0963">Cytoplasm</keyword>
<feature type="repeat" description="CXXCXGXG motif" evidence="12">
    <location>
        <begin position="171"/>
        <end position="178"/>
    </location>
</feature>
<keyword evidence="8 12" id="KW-0143">Chaperone</keyword>
<accession>A0A9D9N5D3</accession>
<evidence type="ECO:0000259" key="14">
    <source>
        <dbReference type="PROSITE" id="PS50076"/>
    </source>
</evidence>
<feature type="binding site" evidence="12">
    <location>
        <position position="174"/>
    </location>
    <ligand>
        <name>Zn(2+)</name>
        <dbReference type="ChEBI" id="CHEBI:29105"/>
        <label>2</label>
    </ligand>
</feature>
<comment type="function">
    <text evidence="9 12">Participates actively in the response to hyperosmotic and heat shock by preventing the aggregation of stress-denatured proteins and by disaggregating proteins, also in an autonomous, DnaK-independent fashion. Unfolded proteins bind initially to DnaJ; upon interaction with the DnaJ-bound protein, DnaK hydrolyzes its bound ATP, resulting in the formation of a stable complex. GrpE releases ADP from DnaK; ATP binding to DnaK triggers the release of the substrate protein, thus completing the reaction cycle. Several rounds of ATP-dependent interactions between DnaJ, DnaK and GrpE are required for fully efficient folding. Also involved, together with DnaK and GrpE, in the DNA replication of plasmids through activation of initiation proteins.</text>
</comment>
<dbReference type="Proteomes" id="UP000823641">
    <property type="component" value="Unassembled WGS sequence"/>
</dbReference>
<feature type="binding site" evidence="12">
    <location>
        <position position="154"/>
    </location>
    <ligand>
        <name>Zn(2+)</name>
        <dbReference type="ChEBI" id="CHEBI:29105"/>
        <label>1</label>
    </ligand>
</feature>
<comment type="caution">
    <text evidence="16">The sequence shown here is derived from an EMBL/GenBank/DDBJ whole genome shotgun (WGS) entry which is preliminary data.</text>
</comment>
<evidence type="ECO:0000256" key="13">
    <source>
        <dbReference type="PROSITE-ProRule" id="PRU00546"/>
    </source>
</evidence>
<dbReference type="InterPro" id="IPR008971">
    <property type="entry name" value="HSP40/DnaJ_pept-bd"/>
</dbReference>
<gene>
    <name evidence="12 16" type="primary">dnaJ</name>
    <name evidence="16" type="ORF">IAA73_10760</name>
</gene>
<dbReference type="Pfam" id="PF01556">
    <property type="entry name" value="DnaJ_C"/>
    <property type="match status" value="1"/>
</dbReference>
<dbReference type="FunFam" id="1.10.287.110:FF:000034">
    <property type="entry name" value="Chaperone protein DnaJ"/>
    <property type="match status" value="1"/>
</dbReference>
<evidence type="ECO:0000259" key="15">
    <source>
        <dbReference type="PROSITE" id="PS51188"/>
    </source>
</evidence>
<dbReference type="HAMAP" id="MF_01152">
    <property type="entry name" value="DnaJ"/>
    <property type="match status" value="1"/>
</dbReference>
<dbReference type="InterPro" id="IPR036410">
    <property type="entry name" value="HSP_DnaJ_Cys-rich_dom_sf"/>
</dbReference>
<dbReference type="Pfam" id="PF00684">
    <property type="entry name" value="DnaJ_CXXCXGXG"/>
    <property type="match status" value="1"/>
</dbReference>
<feature type="repeat" description="CXXCXGXG motif" evidence="12">
    <location>
        <begin position="197"/>
        <end position="204"/>
    </location>
</feature>
<dbReference type="SUPFAM" id="SSF49493">
    <property type="entry name" value="HSP40/DnaJ peptide-binding domain"/>
    <property type="match status" value="2"/>
</dbReference>
<dbReference type="Gene3D" id="2.60.260.20">
    <property type="entry name" value="Urease metallochaperone UreE, N-terminal domain"/>
    <property type="match status" value="2"/>
</dbReference>
<feature type="binding site" evidence="12">
    <location>
        <position position="214"/>
    </location>
    <ligand>
        <name>Zn(2+)</name>
        <dbReference type="ChEBI" id="CHEBI:29105"/>
        <label>1</label>
    </ligand>
</feature>
<dbReference type="PROSITE" id="PS50076">
    <property type="entry name" value="DNAJ_2"/>
    <property type="match status" value="1"/>
</dbReference>
<dbReference type="EMBL" id="JADIMG010000098">
    <property type="protein sequence ID" value="MBO8460790.1"/>
    <property type="molecule type" value="Genomic_DNA"/>
</dbReference>
<evidence type="ECO:0000256" key="8">
    <source>
        <dbReference type="ARBA" id="ARBA00023186"/>
    </source>
</evidence>
<dbReference type="SMART" id="SM00271">
    <property type="entry name" value="DnaJ"/>
    <property type="match status" value="1"/>
</dbReference>
<dbReference type="GO" id="GO:0006260">
    <property type="term" value="P:DNA replication"/>
    <property type="evidence" value="ECO:0007669"/>
    <property type="project" value="UniProtKB-KW"/>
</dbReference>
<dbReference type="SUPFAM" id="SSF46565">
    <property type="entry name" value="Chaperone J-domain"/>
    <property type="match status" value="1"/>
</dbReference>
<evidence type="ECO:0000256" key="4">
    <source>
        <dbReference type="ARBA" id="ARBA00022737"/>
    </source>
</evidence>
<feature type="domain" description="J" evidence="14">
    <location>
        <begin position="5"/>
        <end position="70"/>
    </location>
</feature>
<keyword evidence="4 12" id="KW-0677">Repeat</keyword>
<dbReference type="InterPro" id="IPR012724">
    <property type="entry name" value="DnaJ"/>
</dbReference>
<dbReference type="CDD" id="cd10747">
    <property type="entry name" value="DnaJ_C"/>
    <property type="match status" value="1"/>
</dbReference>
<dbReference type="PANTHER" id="PTHR43096:SF48">
    <property type="entry name" value="CHAPERONE PROTEIN DNAJ"/>
    <property type="match status" value="1"/>
</dbReference>
<keyword evidence="7 12" id="KW-0346">Stress response</keyword>
<feature type="domain" description="CR-type" evidence="15">
    <location>
        <begin position="141"/>
        <end position="223"/>
    </location>
</feature>
<dbReference type="PROSITE" id="PS51188">
    <property type="entry name" value="ZF_CR"/>
    <property type="match status" value="1"/>
</dbReference>
<dbReference type="GO" id="GO:0005524">
    <property type="term" value="F:ATP binding"/>
    <property type="evidence" value="ECO:0007669"/>
    <property type="project" value="InterPro"/>
</dbReference>
<dbReference type="NCBIfam" id="NF008035">
    <property type="entry name" value="PRK10767.1"/>
    <property type="match status" value="1"/>
</dbReference>
<organism evidence="16 17">
    <name type="scientific">Candidatus Gallipaludibacter merdavium</name>
    <dbReference type="NCBI Taxonomy" id="2840839"/>
    <lineage>
        <taxon>Bacteria</taxon>
        <taxon>Pseudomonadati</taxon>
        <taxon>Bacteroidota</taxon>
        <taxon>Bacteroidia</taxon>
        <taxon>Bacteroidales</taxon>
        <taxon>Candidatus Gallipaludibacter</taxon>
    </lineage>
</organism>